<evidence type="ECO:0000313" key="4">
    <source>
        <dbReference type="Proteomes" id="UP000184533"/>
    </source>
</evidence>
<dbReference type="PATRIC" id="fig|1121477.3.peg.1948"/>
<dbReference type="AlphaFoldDB" id="A0A0F5LWE3"/>
<dbReference type="InterPro" id="IPR021335">
    <property type="entry name" value="DUF2948"/>
</dbReference>
<dbReference type="EMBL" id="LAJF01000042">
    <property type="protein sequence ID" value="KKB85982.1"/>
    <property type="molecule type" value="Genomic_DNA"/>
</dbReference>
<keyword evidence="3" id="KW-1185">Reference proteome</keyword>
<evidence type="ECO:0000313" key="3">
    <source>
        <dbReference type="Proteomes" id="UP000033608"/>
    </source>
</evidence>
<reference evidence="1 3" key="1">
    <citation type="submission" date="2015-03" db="EMBL/GenBank/DDBJ databases">
        <authorList>
            <person name="Hassan Y.I."/>
            <person name="Lepp D."/>
            <person name="Zhou T."/>
        </authorList>
    </citation>
    <scope>NUCLEOTIDE SEQUENCE [LARGE SCALE GENOMIC DNA]</scope>
    <source>
        <strain evidence="1 3">DSM 17137</strain>
    </source>
</reference>
<dbReference type="Proteomes" id="UP000184533">
    <property type="component" value="Unassembled WGS sequence"/>
</dbReference>
<name>A0A0F5LWE3_9HYPH</name>
<dbReference type="Proteomes" id="UP000033608">
    <property type="component" value="Unassembled WGS sequence"/>
</dbReference>
<reference evidence="2 4" key="2">
    <citation type="submission" date="2016-11" db="EMBL/GenBank/DDBJ databases">
        <authorList>
            <person name="Jaros S."/>
            <person name="Januszkiewicz K."/>
            <person name="Wedrychowicz H."/>
        </authorList>
    </citation>
    <scope>NUCLEOTIDE SEQUENCE [LARGE SCALE GENOMIC DNA]</scope>
    <source>
        <strain evidence="2 4">DSM 17137</strain>
    </source>
</reference>
<dbReference type="OrthoDB" id="9806367at2"/>
<accession>A0A0F5LWE3</accession>
<protein>
    <recommendedName>
        <fullName evidence="5">DUF2948 family protein</fullName>
    </recommendedName>
</protein>
<dbReference type="STRING" id="1121477.SAMN02745223_02459"/>
<evidence type="ECO:0008006" key="5">
    <source>
        <dbReference type="Google" id="ProtNLM"/>
    </source>
</evidence>
<dbReference type="Pfam" id="PF11164">
    <property type="entry name" value="DUF2948"/>
    <property type="match status" value="1"/>
</dbReference>
<proteinExistence type="predicted"/>
<sequence length="145" mass="15609">MTDLKLLALDTEDLEVISAHVQDAVVRIADMGYARGDRRFALLMNRFDWETGQHGRRDKGQRKRAALHFDAVQSVVTAGIDTNAHEGVLNLLAITFMPVDGPAGIVELSFAGGGTVRLGVECLEARLADLGATWAASAKPTHAID</sequence>
<dbReference type="EMBL" id="FQVC01000007">
    <property type="protein sequence ID" value="SHF38375.1"/>
    <property type="molecule type" value="Genomic_DNA"/>
</dbReference>
<evidence type="ECO:0000313" key="1">
    <source>
        <dbReference type="EMBL" id="KKB85982.1"/>
    </source>
</evidence>
<dbReference type="RefSeq" id="WP_046134086.1">
    <property type="nucleotide sequence ID" value="NZ_FQVC01000007.1"/>
</dbReference>
<evidence type="ECO:0000313" key="2">
    <source>
        <dbReference type="EMBL" id="SHF38375.1"/>
    </source>
</evidence>
<gene>
    <name evidence="2" type="ORF">SAMN02745223_02459</name>
    <name evidence="1" type="ORF">VW29_04370</name>
</gene>
<organism evidence="1 3">
    <name type="scientific">Devosia limi DSM 17137</name>
    <dbReference type="NCBI Taxonomy" id="1121477"/>
    <lineage>
        <taxon>Bacteria</taxon>
        <taxon>Pseudomonadati</taxon>
        <taxon>Pseudomonadota</taxon>
        <taxon>Alphaproteobacteria</taxon>
        <taxon>Hyphomicrobiales</taxon>
        <taxon>Devosiaceae</taxon>
        <taxon>Devosia</taxon>
    </lineage>
</organism>